<name>A0A8I1E9N1_PSEPU</name>
<evidence type="ECO:0000313" key="1">
    <source>
        <dbReference type="EMBL" id="MBI6882344.1"/>
    </source>
</evidence>
<sequence length="302" mass="34368">MDLDAVIIDSYDQLTSRPGFCPSLSFHPQGERRFGTVIAPYRFTESIACGIESCHTAHLRGYLITTSDGQETGIGGHCGRKHFGLSFTRERKRVDEAIQRKRRIDTVMRAVEQIPAYLATVAELKADYQDLTEIKRRFIDLAGWSTFNELKEMAERGITKIVAYEAMSEAEAEAYFATSNRRPGESREWPEKEVVLANIDGLDFIRSKFTDMLVTNLIKPLESFAERKPSDVEKLTPRALYNEAKWIGRVPGEIEKARGVVKAGRAFFQVENLLKLVHMDVDIQGLSPLLSDLKQREQKHHY</sequence>
<gene>
    <name evidence="1" type="ORF">JEU22_00165</name>
</gene>
<dbReference type="EMBL" id="JAEHTE010000001">
    <property type="protein sequence ID" value="MBI6882344.1"/>
    <property type="molecule type" value="Genomic_DNA"/>
</dbReference>
<comment type="caution">
    <text evidence="1">The sequence shown here is derived from an EMBL/GenBank/DDBJ whole genome shotgun (WGS) entry which is preliminary data.</text>
</comment>
<organism evidence="1 2">
    <name type="scientific">Pseudomonas putida</name>
    <name type="common">Arthrobacter siderocapsulatus</name>
    <dbReference type="NCBI Taxonomy" id="303"/>
    <lineage>
        <taxon>Bacteria</taxon>
        <taxon>Pseudomonadati</taxon>
        <taxon>Pseudomonadota</taxon>
        <taxon>Gammaproteobacteria</taxon>
        <taxon>Pseudomonadales</taxon>
        <taxon>Pseudomonadaceae</taxon>
        <taxon>Pseudomonas</taxon>
    </lineage>
</organism>
<reference evidence="1" key="1">
    <citation type="submission" date="2020-12" db="EMBL/GenBank/DDBJ databases">
        <title>Enhanced detection system for hospital associated transmission using whole genome sequencing surveillance.</title>
        <authorList>
            <person name="Harrison L.H."/>
            <person name="Van Tyne D."/>
            <person name="Marsh J.W."/>
            <person name="Griffith M.P."/>
            <person name="Snyder D.J."/>
            <person name="Cooper V.S."/>
            <person name="Mustapha M."/>
        </authorList>
    </citation>
    <scope>NUCLEOTIDE SEQUENCE</scope>
    <source>
        <strain evidence="1">PSB00042</strain>
    </source>
</reference>
<dbReference type="Proteomes" id="UP000637061">
    <property type="component" value="Unassembled WGS sequence"/>
</dbReference>
<proteinExistence type="predicted"/>
<accession>A0A8I1E9N1</accession>
<evidence type="ECO:0000313" key="2">
    <source>
        <dbReference type="Proteomes" id="UP000637061"/>
    </source>
</evidence>
<dbReference type="AlphaFoldDB" id="A0A8I1E9N1"/>
<dbReference type="RefSeq" id="WP_198745968.1">
    <property type="nucleotide sequence ID" value="NZ_JAEHTE010000001.1"/>
</dbReference>
<protein>
    <submittedName>
        <fullName evidence="1">Uncharacterized protein</fullName>
    </submittedName>
</protein>